<dbReference type="EMBL" id="LFZO01000035">
    <property type="protein sequence ID" value="KXT16506.1"/>
    <property type="molecule type" value="Genomic_DNA"/>
</dbReference>
<evidence type="ECO:0000256" key="1">
    <source>
        <dbReference type="ARBA" id="ARBA00022801"/>
    </source>
</evidence>
<dbReference type="Proteomes" id="UP000073492">
    <property type="component" value="Unassembled WGS sequence"/>
</dbReference>
<dbReference type="GO" id="GO:0016787">
    <property type="term" value="F:hydrolase activity"/>
    <property type="evidence" value="ECO:0007669"/>
    <property type="project" value="UniProtKB-KW"/>
</dbReference>
<keyword evidence="1" id="KW-0378">Hydrolase</keyword>
<dbReference type="Pfam" id="PF03959">
    <property type="entry name" value="FSH1"/>
    <property type="match status" value="1"/>
</dbReference>
<dbReference type="InterPro" id="IPR029058">
    <property type="entry name" value="AB_hydrolase_fold"/>
</dbReference>
<protein>
    <recommendedName>
        <fullName evidence="2">Serine hydrolase domain-containing protein</fullName>
    </recommendedName>
</protein>
<accession>A0A139IPN2</accession>
<dbReference type="Gene3D" id="3.40.50.1820">
    <property type="entry name" value="alpha/beta hydrolase"/>
    <property type="match status" value="1"/>
</dbReference>
<evidence type="ECO:0000313" key="3">
    <source>
        <dbReference type="EMBL" id="KXT16506.1"/>
    </source>
</evidence>
<gene>
    <name evidence="3" type="ORF">AC579_1350</name>
</gene>
<dbReference type="PANTHER" id="PTHR48070:SF6">
    <property type="entry name" value="ESTERASE OVCA2"/>
    <property type="match status" value="1"/>
</dbReference>
<sequence>MIHPTVSRKISINKTTPDSGQITGIAMMSKLRVLCLHGFTSNGSVHAHQIRRITAELPDYDFLFPDGPHIVDIASQMDMTKPANQVWSDLVLSSSQSGHRAWWYARDGNFQNKGSGDFIGLQESLEYLGGYLKESGPVHAIWGFSQGACFAGMLCALLQPKLSSHPYRKHMPANVTGTPLAGVIFSGFRARFPQYDGLYEPGIDVPTLHVIGEQDPLVRSERSEALIRICHDSEFLKHTGGHDIPKGEADIAKIVEFTKRHVRENSSVQASM</sequence>
<dbReference type="InterPro" id="IPR050593">
    <property type="entry name" value="LovG"/>
</dbReference>
<proteinExistence type="predicted"/>
<dbReference type="STRING" id="113226.A0A139IPN2"/>
<dbReference type="PANTHER" id="PTHR48070">
    <property type="entry name" value="ESTERASE OVCA2"/>
    <property type="match status" value="1"/>
</dbReference>
<evidence type="ECO:0000313" key="4">
    <source>
        <dbReference type="Proteomes" id="UP000073492"/>
    </source>
</evidence>
<dbReference type="GO" id="GO:0005737">
    <property type="term" value="C:cytoplasm"/>
    <property type="evidence" value="ECO:0007669"/>
    <property type="project" value="TreeGrafter"/>
</dbReference>
<organism evidence="3 4">
    <name type="scientific">Pseudocercospora musae</name>
    <dbReference type="NCBI Taxonomy" id="113226"/>
    <lineage>
        <taxon>Eukaryota</taxon>
        <taxon>Fungi</taxon>
        <taxon>Dikarya</taxon>
        <taxon>Ascomycota</taxon>
        <taxon>Pezizomycotina</taxon>
        <taxon>Dothideomycetes</taxon>
        <taxon>Dothideomycetidae</taxon>
        <taxon>Mycosphaerellales</taxon>
        <taxon>Mycosphaerellaceae</taxon>
        <taxon>Pseudocercospora</taxon>
    </lineage>
</organism>
<comment type="caution">
    <text evidence="3">The sequence shown here is derived from an EMBL/GenBank/DDBJ whole genome shotgun (WGS) entry which is preliminary data.</text>
</comment>
<feature type="domain" description="Serine hydrolase" evidence="2">
    <location>
        <begin position="28"/>
        <end position="250"/>
    </location>
</feature>
<dbReference type="AlphaFoldDB" id="A0A139IPN2"/>
<evidence type="ECO:0000259" key="2">
    <source>
        <dbReference type="Pfam" id="PF03959"/>
    </source>
</evidence>
<dbReference type="InterPro" id="IPR005645">
    <property type="entry name" value="FSH-like_dom"/>
</dbReference>
<reference evidence="3 4" key="1">
    <citation type="submission" date="2015-07" db="EMBL/GenBank/DDBJ databases">
        <title>Comparative genomics of the Sigatoka disease complex on banana suggests a link between parallel evolutionary changes in Pseudocercospora fijiensis and Pseudocercospora eumusae and increased virulence on the banana host.</title>
        <authorList>
            <person name="Chang T.-C."/>
            <person name="Salvucci A."/>
            <person name="Crous P.W."/>
            <person name="Stergiopoulos I."/>
        </authorList>
    </citation>
    <scope>NUCLEOTIDE SEQUENCE [LARGE SCALE GENOMIC DNA]</scope>
    <source>
        <strain evidence="3 4">CBS 116634</strain>
    </source>
</reference>
<name>A0A139IPN2_9PEZI</name>
<dbReference type="SUPFAM" id="SSF53474">
    <property type="entry name" value="alpha/beta-Hydrolases"/>
    <property type="match status" value="1"/>
</dbReference>
<keyword evidence="4" id="KW-1185">Reference proteome</keyword>
<dbReference type="GO" id="GO:0005634">
    <property type="term" value="C:nucleus"/>
    <property type="evidence" value="ECO:0007669"/>
    <property type="project" value="TreeGrafter"/>
</dbReference>
<dbReference type="OrthoDB" id="2094269at2759"/>